<sequence length="236" mass="25111">MWLELAAIFFAGVSGALAAVRKNFDIFSVLLLAWVTGLGGGLLRDVLIGAVPPVGITSWKYVTAALLAGALVHLFHVRLDRLRRAIIVFDAGALAMFVVIGVHKGLEYGVGPLAAVFVGMLTGIGGGLVRDLLVDEAPIVLRDRELYAIPATAGAVLAAWVGEMGHLNYVTGGLICLAIFGFRLVSLRLRWQAPGPWQGFGVPRRTPRRLRRGGPSRVGRRRTAPGTDLPGTETSA</sequence>
<organism evidence="10 11">
    <name type="scientific">Flavimobilis rhizosphaerae</name>
    <dbReference type="NCBI Taxonomy" id="2775421"/>
    <lineage>
        <taxon>Bacteria</taxon>
        <taxon>Bacillati</taxon>
        <taxon>Actinomycetota</taxon>
        <taxon>Actinomycetes</taxon>
        <taxon>Micrococcales</taxon>
        <taxon>Jonesiaceae</taxon>
        <taxon>Flavimobilis</taxon>
    </lineage>
</organism>
<feature type="domain" description="Glycine transporter" evidence="9">
    <location>
        <begin position="88"/>
        <end position="160"/>
    </location>
</feature>
<comment type="similarity">
    <text evidence="2">Belongs to the UPF0126 family.</text>
</comment>
<keyword evidence="5 8" id="KW-1133">Transmembrane helix</keyword>
<feature type="transmembrane region" description="Helical" evidence="8">
    <location>
        <begin position="86"/>
        <end position="106"/>
    </location>
</feature>
<dbReference type="Proteomes" id="UP000642107">
    <property type="component" value="Unassembled WGS sequence"/>
</dbReference>
<dbReference type="InterPro" id="IPR005115">
    <property type="entry name" value="Gly_transporter"/>
</dbReference>
<evidence type="ECO:0000259" key="9">
    <source>
        <dbReference type="Pfam" id="PF03458"/>
    </source>
</evidence>
<accession>A0ABR9DTN2</accession>
<feature type="compositionally biased region" description="Basic residues" evidence="7">
    <location>
        <begin position="205"/>
        <end position="223"/>
    </location>
</feature>
<feature type="region of interest" description="Disordered" evidence="7">
    <location>
        <begin position="202"/>
        <end position="236"/>
    </location>
</feature>
<evidence type="ECO:0000256" key="7">
    <source>
        <dbReference type="SAM" id="MobiDB-lite"/>
    </source>
</evidence>
<feature type="transmembrane region" description="Helical" evidence="8">
    <location>
        <begin position="112"/>
        <end position="133"/>
    </location>
</feature>
<evidence type="ECO:0000256" key="5">
    <source>
        <dbReference type="ARBA" id="ARBA00022989"/>
    </source>
</evidence>
<evidence type="ECO:0000313" key="10">
    <source>
        <dbReference type="EMBL" id="MBD9700289.1"/>
    </source>
</evidence>
<evidence type="ECO:0000256" key="3">
    <source>
        <dbReference type="ARBA" id="ARBA00022475"/>
    </source>
</evidence>
<feature type="domain" description="Glycine transporter" evidence="9">
    <location>
        <begin position="2"/>
        <end position="76"/>
    </location>
</feature>
<evidence type="ECO:0000313" key="11">
    <source>
        <dbReference type="Proteomes" id="UP000642107"/>
    </source>
</evidence>
<keyword evidence="11" id="KW-1185">Reference proteome</keyword>
<dbReference type="PANTHER" id="PTHR30506">
    <property type="entry name" value="INNER MEMBRANE PROTEIN"/>
    <property type="match status" value="1"/>
</dbReference>
<comment type="caution">
    <text evidence="10">The sequence shown here is derived from an EMBL/GenBank/DDBJ whole genome shotgun (WGS) entry which is preliminary data.</text>
</comment>
<comment type="subcellular location">
    <subcellularLocation>
        <location evidence="1">Cell membrane</location>
        <topology evidence="1">Multi-pass membrane protein</topology>
    </subcellularLocation>
</comment>
<keyword evidence="6 8" id="KW-0472">Membrane</keyword>
<dbReference type="PANTHER" id="PTHR30506:SF3">
    <property type="entry name" value="UPF0126 INNER MEMBRANE PROTEIN YADS-RELATED"/>
    <property type="match status" value="1"/>
</dbReference>
<evidence type="ECO:0000256" key="8">
    <source>
        <dbReference type="SAM" id="Phobius"/>
    </source>
</evidence>
<dbReference type="Pfam" id="PF03458">
    <property type="entry name" value="Gly_transporter"/>
    <property type="match status" value="2"/>
</dbReference>
<evidence type="ECO:0000256" key="1">
    <source>
        <dbReference type="ARBA" id="ARBA00004651"/>
    </source>
</evidence>
<keyword evidence="4 8" id="KW-0812">Transmembrane</keyword>
<dbReference type="EMBL" id="JACZDF010000008">
    <property type="protein sequence ID" value="MBD9700289.1"/>
    <property type="molecule type" value="Genomic_DNA"/>
</dbReference>
<feature type="transmembrane region" description="Helical" evidence="8">
    <location>
        <begin position="61"/>
        <end position="79"/>
    </location>
</feature>
<feature type="transmembrane region" description="Helical" evidence="8">
    <location>
        <begin position="145"/>
        <end position="161"/>
    </location>
</feature>
<protein>
    <submittedName>
        <fullName evidence="10">Trimeric intracellular cation channel family protein</fullName>
    </submittedName>
</protein>
<gene>
    <name evidence="10" type="ORF">IGS67_12450</name>
</gene>
<name>A0ABR9DTN2_9MICO</name>
<feature type="transmembrane region" description="Helical" evidence="8">
    <location>
        <begin position="167"/>
        <end position="185"/>
    </location>
</feature>
<keyword evidence="3" id="KW-1003">Cell membrane</keyword>
<evidence type="ECO:0000256" key="6">
    <source>
        <dbReference type="ARBA" id="ARBA00023136"/>
    </source>
</evidence>
<evidence type="ECO:0000256" key="4">
    <source>
        <dbReference type="ARBA" id="ARBA00022692"/>
    </source>
</evidence>
<reference evidence="10 11" key="1">
    <citation type="submission" date="2020-09" db="EMBL/GenBank/DDBJ databases">
        <title>Flavimobilis rhizosphaerae sp. nov., isolated from rhizosphere soil of Spartina alterniflora.</title>
        <authorList>
            <person name="Hanqin C."/>
        </authorList>
    </citation>
    <scope>NUCLEOTIDE SEQUENCE [LARGE SCALE GENOMIC DNA]</scope>
    <source>
        <strain evidence="10 11">GY 10621</strain>
    </source>
</reference>
<evidence type="ECO:0000256" key="2">
    <source>
        <dbReference type="ARBA" id="ARBA00008193"/>
    </source>
</evidence>
<proteinExistence type="inferred from homology"/>